<feature type="region of interest" description="Disordered" evidence="1">
    <location>
        <begin position="254"/>
        <end position="285"/>
    </location>
</feature>
<proteinExistence type="predicted"/>
<organism evidence="2 3">
    <name type="scientific">Cuscuta australis</name>
    <dbReference type="NCBI Taxonomy" id="267555"/>
    <lineage>
        <taxon>Eukaryota</taxon>
        <taxon>Viridiplantae</taxon>
        <taxon>Streptophyta</taxon>
        <taxon>Embryophyta</taxon>
        <taxon>Tracheophyta</taxon>
        <taxon>Spermatophyta</taxon>
        <taxon>Magnoliopsida</taxon>
        <taxon>eudicotyledons</taxon>
        <taxon>Gunneridae</taxon>
        <taxon>Pentapetalae</taxon>
        <taxon>asterids</taxon>
        <taxon>lamiids</taxon>
        <taxon>Solanales</taxon>
        <taxon>Convolvulaceae</taxon>
        <taxon>Cuscuteae</taxon>
        <taxon>Cuscuta</taxon>
        <taxon>Cuscuta subgen. Grammica</taxon>
        <taxon>Cuscuta sect. Cleistogrammica</taxon>
    </lineage>
</organism>
<evidence type="ECO:0000313" key="2">
    <source>
        <dbReference type="EMBL" id="RAL53163.1"/>
    </source>
</evidence>
<gene>
    <name evidence="2" type="ORF">DM860_006835</name>
</gene>
<dbReference type="SUPFAM" id="SSF103657">
    <property type="entry name" value="BAR/IMD domain-like"/>
    <property type="match status" value="1"/>
</dbReference>
<keyword evidence="3" id="KW-1185">Reference proteome</keyword>
<dbReference type="InterPro" id="IPR027267">
    <property type="entry name" value="AH/BAR_dom_sf"/>
</dbReference>
<dbReference type="EMBL" id="NQVE01000027">
    <property type="protein sequence ID" value="RAL53163.1"/>
    <property type="molecule type" value="Genomic_DNA"/>
</dbReference>
<reference evidence="2 3" key="1">
    <citation type="submission" date="2018-06" db="EMBL/GenBank/DDBJ databases">
        <title>The Genome of Cuscuta australis (Dodder) Provides Insight into the Evolution of Plant Parasitism.</title>
        <authorList>
            <person name="Liu H."/>
        </authorList>
    </citation>
    <scope>NUCLEOTIDE SEQUENCE [LARGE SCALE GENOMIC DNA]</scope>
    <source>
        <strain evidence="3">cv. Yunnan</strain>
        <tissue evidence="2">Vines</tissue>
    </source>
</reference>
<comment type="caution">
    <text evidence="2">The sequence shown here is derived from an EMBL/GenBank/DDBJ whole genome shotgun (WGS) entry which is preliminary data.</text>
</comment>
<name>A0A328E9E2_9ASTE</name>
<sequence length="315" mass="35860">MESMRKQAAKLREQVAKQQQTILKHLGQLGHEAVMVDESELQCHQQLEKLYRSTRDAKHFQRDIVRGMDGYISTNKKQMQIVRKLGEDCCKYGIENASDAPPLARATSNFGVSLASMEDQREIMLAILGEQVSDPLRASIGGAPLEDARHLTRRYDRMRQELESQAAEVIRRQTKFRDASSESLGKLKNAEARLSELKASMLVIGKEAVDALLAVEEKQQQTTYDKLLKMVDAEKSYHRNVVSLLEKLHSEMRTEEEGLNESLMQSSSSTRKKETLDDTTTSNGSAHQQFNVKSCDFFMAKVRTFFFFLFSCFYG</sequence>
<dbReference type="AlphaFoldDB" id="A0A328E9E2"/>
<protein>
    <recommendedName>
        <fullName evidence="4">BAR domain-containing protein</fullName>
    </recommendedName>
</protein>
<evidence type="ECO:0008006" key="4">
    <source>
        <dbReference type="Google" id="ProtNLM"/>
    </source>
</evidence>
<evidence type="ECO:0000256" key="1">
    <source>
        <dbReference type="SAM" id="MobiDB-lite"/>
    </source>
</evidence>
<dbReference type="Gene3D" id="1.20.1270.60">
    <property type="entry name" value="Arfaptin homology (AH) domain/BAR domain"/>
    <property type="match status" value="1"/>
</dbReference>
<evidence type="ECO:0000313" key="3">
    <source>
        <dbReference type="Proteomes" id="UP000249390"/>
    </source>
</evidence>
<accession>A0A328E9E2</accession>
<dbReference type="Proteomes" id="UP000249390">
    <property type="component" value="Unassembled WGS sequence"/>
</dbReference>